<comment type="caution">
    <text evidence="2">The sequence shown here is derived from an EMBL/GenBank/DDBJ whole genome shotgun (WGS) entry which is preliminary data.</text>
</comment>
<evidence type="ECO:0000256" key="1">
    <source>
        <dbReference type="SAM" id="Phobius"/>
    </source>
</evidence>
<keyword evidence="3" id="KW-1185">Reference proteome</keyword>
<dbReference type="AlphaFoldDB" id="A0AAN6Y0I4"/>
<dbReference type="Proteomes" id="UP001301769">
    <property type="component" value="Unassembled WGS sequence"/>
</dbReference>
<evidence type="ECO:0000313" key="3">
    <source>
        <dbReference type="Proteomes" id="UP001301769"/>
    </source>
</evidence>
<evidence type="ECO:0000313" key="2">
    <source>
        <dbReference type="EMBL" id="KAK4207932.1"/>
    </source>
</evidence>
<protein>
    <submittedName>
        <fullName evidence="2">Uncharacterized protein</fullName>
    </submittedName>
</protein>
<feature type="transmembrane region" description="Helical" evidence="1">
    <location>
        <begin position="98"/>
        <end position="122"/>
    </location>
</feature>
<reference evidence="2" key="2">
    <citation type="submission" date="2023-05" db="EMBL/GenBank/DDBJ databases">
        <authorList>
            <consortium name="Lawrence Berkeley National Laboratory"/>
            <person name="Steindorff A."/>
            <person name="Hensen N."/>
            <person name="Bonometti L."/>
            <person name="Westerberg I."/>
            <person name="Brannstrom I.O."/>
            <person name="Guillou S."/>
            <person name="Cros-Aarteil S."/>
            <person name="Calhoun S."/>
            <person name="Haridas S."/>
            <person name="Kuo A."/>
            <person name="Mondo S."/>
            <person name="Pangilinan J."/>
            <person name="Riley R."/>
            <person name="Labutti K."/>
            <person name="Andreopoulos B."/>
            <person name="Lipzen A."/>
            <person name="Chen C."/>
            <person name="Yanf M."/>
            <person name="Daum C."/>
            <person name="Ng V."/>
            <person name="Clum A."/>
            <person name="Ohm R."/>
            <person name="Martin F."/>
            <person name="Silar P."/>
            <person name="Natvig D."/>
            <person name="Lalanne C."/>
            <person name="Gautier V."/>
            <person name="Ament-Velasquez S.L."/>
            <person name="Kruys A."/>
            <person name="Hutchinson M.I."/>
            <person name="Powell A.J."/>
            <person name="Barry K."/>
            <person name="Miller A.N."/>
            <person name="Grigoriev I.V."/>
            <person name="Debuchy R."/>
            <person name="Gladieux P."/>
            <person name="Thoren M.H."/>
            <person name="Johannesson H."/>
        </authorList>
    </citation>
    <scope>NUCLEOTIDE SEQUENCE</scope>
    <source>
        <strain evidence="2">PSN293</strain>
    </source>
</reference>
<sequence>MKILRFSTVTSQLFLEASWAMEVFGDVIKPRQSPDSSWVSFSSSFCQFSFDTRARFPPGIPSLSLFLLIPPIILFLPKPACCLPRSHHTLKPGAASMHLLRIVASAAALAFVAAPLVIAAPLDATGGIPIIVPTKSTPDPAQVDDASVATKVIGSIKDGRHALQPIGSSWSVEYGPLRSRPFPVWKVNSDDDFKGYGSDTLVRQRGKLENILKYYGAWDEESKGPVGDWRPKKLNSWVEKVVDWFKGFGHGEKAHVQRRDLQYQEELDDLLTDLLAFDEADAADEKDISLLGLARRDRVVPEEGNDSDSENDDYIRCPIRCPNDLRDATLPKCACVTFTKPKKWDLLGVFHEPQRIIDWSRCERYFKEQNDNEMIYSDRAEVYDLNGDAVLPAWVAKDDLRLPKCANVHIGRRSGPWQPRPPRRKYVANFTNCYGLLSKAGGPENKVIHYGKRPEYVPACARLNHIWVAGMGPEVDYSVCRGTGVSNFADQIRVSDDGDGIFIPFGSSLDYLPKCARVSFSGFESRPGYFVDYTACVGPLDEWYRIGRRDVGAGDLALLGGDEGDDDVTVYWPGVGPVPRDKLTDERVLWWVRGWLVRLRKLPANDRWPPYADADMDERETKELQLVQSYLSLEDLAVLPTRSVKSFVDDYVLDYSPEHIDAIPDEAFQDEAFQDEDMPEGVTDRASLHRWVQESRDMEVEELKTTARRNRKVLANMAVVLRRINYWDPRMAAYNNDADDETATGAQLTRRQDKYTTPGYVPPGKIKALWDRFWNFGEYKFCFYGNCKTYGSDPGEMTPESQYLGHFKHGGNFDFTIGVSKTIWQWLNGHLKSEEKKVKEKKD</sequence>
<reference evidence="2" key="1">
    <citation type="journal article" date="2023" name="Mol. Phylogenet. Evol.">
        <title>Genome-scale phylogeny and comparative genomics of the fungal order Sordariales.</title>
        <authorList>
            <person name="Hensen N."/>
            <person name="Bonometti L."/>
            <person name="Westerberg I."/>
            <person name="Brannstrom I.O."/>
            <person name="Guillou S."/>
            <person name="Cros-Aarteil S."/>
            <person name="Calhoun S."/>
            <person name="Haridas S."/>
            <person name="Kuo A."/>
            <person name="Mondo S."/>
            <person name="Pangilinan J."/>
            <person name="Riley R."/>
            <person name="LaButti K."/>
            <person name="Andreopoulos B."/>
            <person name="Lipzen A."/>
            <person name="Chen C."/>
            <person name="Yan M."/>
            <person name="Daum C."/>
            <person name="Ng V."/>
            <person name="Clum A."/>
            <person name="Steindorff A."/>
            <person name="Ohm R.A."/>
            <person name="Martin F."/>
            <person name="Silar P."/>
            <person name="Natvig D.O."/>
            <person name="Lalanne C."/>
            <person name="Gautier V."/>
            <person name="Ament-Velasquez S.L."/>
            <person name="Kruys A."/>
            <person name="Hutchinson M.I."/>
            <person name="Powell A.J."/>
            <person name="Barry K."/>
            <person name="Miller A.N."/>
            <person name="Grigoriev I.V."/>
            <person name="Debuchy R."/>
            <person name="Gladieux P."/>
            <person name="Hiltunen Thoren M."/>
            <person name="Johannesson H."/>
        </authorList>
    </citation>
    <scope>NUCLEOTIDE SEQUENCE</scope>
    <source>
        <strain evidence="2">PSN293</strain>
    </source>
</reference>
<name>A0AAN6Y0I4_9PEZI</name>
<keyword evidence="1" id="KW-0472">Membrane</keyword>
<keyword evidence="1" id="KW-0812">Transmembrane</keyword>
<accession>A0AAN6Y0I4</accession>
<proteinExistence type="predicted"/>
<gene>
    <name evidence="2" type="ORF">QBC37DRAFT_432699</name>
</gene>
<dbReference type="EMBL" id="MU858266">
    <property type="protein sequence ID" value="KAK4207932.1"/>
    <property type="molecule type" value="Genomic_DNA"/>
</dbReference>
<feature type="transmembrane region" description="Helical" evidence="1">
    <location>
        <begin position="59"/>
        <end position="77"/>
    </location>
</feature>
<keyword evidence="1" id="KW-1133">Transmembrane helix</keyword>
<organism evidence="2 3">
    <name type="scientific">Rhypophila decipiens</name>
    <dbReference type="NCBI Taxonomy" id="261697"/>
    <lineage>
        <taxon>Eukaryota</taxon>
        <taxon>Fungi</taxon>
        <taxon>Dikarya</taxon>
        <taxon>Ascomycota</taxon>
        <taxon>Pezizomycotina</taxon>
        <taxon>Sordariomycetes</taxon>
        <taxon>Sordariomycetidae</taxon>
        <taxon>Sordariales</taxon>
        <taxon>Naviculisporaceae</taxon>
        <taxon>Rhypophila</taxon>
    </lineage>
</organism>